<dbReference type="InterPro" id="IPR001810">
    <property type="entry name" value="F-box_dom"/>
</dbReference>
<dbReference type="SUPFAM" id="SSF81383">
    <property type="entry name" value="F-box domain"/>
    <property type="match status" value="1"/>
</dbReference>
<keyword evidence="5" id="KW-1185">Reference proteome</keyword>
<dbReference type="Pfam" id="PF12937">
    <property type="entry name" value="F-box-like"/>
    <property type="match status" value="1"/>
</dbReference>
<dbReference type="PROSITE" id="PS50181">
    <property type="entry name" value="FBOX"/>
    <property type="match status" value="1"/>
</dbReference>
<protein>
    <submittedName>
        <fullName evidence="4">RNI-like protein</fullName>
    </submittedName>
</protein>
<dbReference type="Gene3D" id="3.80.10.10">
    <property type="entry name" value="Ribonuclease Inhibitor"/>
    <property type="match status" value="2"/>
</dbReference>
<dbReference type="InterPro" id="IPR006553">
    <property type="entry name" value="Leu-rich_rpt_Cys-con_subtyp"/>
</dbReference>
<dbReference type="InterPro" id="IPR036047">
    <property type="entry name" value="F-box-like_dom_sf"/>
</dbReference>
<sequence length="616" mass="68761">MTHLVLLSENPLNWALLAVLAYIAKSYAQSSQPAKLEAKHPPVLLFKNYTPVDLLPFDGLNKEHDNQGPYANFAGHDASRGLAKHSFDKEMVCDPYGPIDRLEDLNADEWDALREWEQHFATKYLLPHTCALNRLPDELLLQILKHLAVQDLLKLTGICRKWYHLVYEGSLWQTIDSQPFYKTIPGDQLMKMGVAAGPFLKVANFRGCVQLTGYMLRALSDYCHHVEDLNLQDCRGLSTASLARFLSRATRMRSLNLSGLESVKDTTLHIIGQSQPLLTRLNVSWCRNITGRGIQALLDMVAAVLSASTPLPGRGCCRLQVLKMNGCALVNQHTLMTLAIFLPDLQQLSLAACSDRPLHTLWLDKSAASLYTSLHTAFDSLLTHINLSNCTRLSNAALQQLVDYCPAITHLELAGCTYLSDEAYMHLAPRLPALTHLDIEGNVSITNQTVRALANHTVHLQHVCLSNCVLINDEAVLYLVLHGQCRHVLQSLELGFTAITDHCLDTIASVLVDQHQQQKQSLASAFSSSDATLMPPIAFHRPHLTLEVLDCAHVTEAGVRKALAKAAPFLTIKNFYSWRDEQRQLQSSPSEPTPRWHSPTPRPRHHTRSPQNCIIL</sequence>
<name>A0A1X2G4U8_9FUNG</name>
<dbReference type="SUPFAM" id="SSF52047">
    <property type="entry name" value="RNI-like"/>
    <property type="match status" value="1"/>
</dbReference>
<evidence type="ECO:0000256" key="1">
    <source>
        <dbReference type="SAM" id="MobiDB-lite"/>
    </source>
</evidence>
<accession>A0A1X2G4U8</accession>
<dbReference type="PANTHER" id="PTHR13318:SF190">
    <property type="entry name" value="PARTNER OF PAIRED, ISOFORM B"/>
    <property type="match status" value="1"/>
</dbReference>
<dbReference type="Gene3D" id="1.20.1280.50">
    <property type="match status" value="1"/>
</dbReference>
<evidence type="ECO:0000259" key="3">
    <source>
        <dbReference type="PROSITE" id="PS50181"/>
    </source>
</evidence>
<dbReference type="STRING" id="101127.A0A1X2G4U8"/>
<dbReference type="OrthoDB" id="550575at2759"/>
<dbReference type="Pfam" id="PF25372">
    <property type="entry name" value="DUF7885"/>
    <property type="match status" value="2"/>
</dbReference>
<feature type="signal peptide" evidence="2">
    <location>
        <begin position="1"/>
        <end position="28"/>
    </location>
</feature>
<reference evidence="4 5" key="1">
    <citation type="submission" date="2016-07" db="EMBL/GenBank/DDBJ databases">
        <title>Pervasive Adenine N6-methylation of Active Genes in Fungi.</title>
        <authorList>
            <consortium name="DOE Joint Genome Institute"/>
            <person name="Mondo S.J."/>
            <person name="Dannebaum R.O."/>
            <person name="Kuo R.C."/>
            <person name="Labutti K."/>
            <person name="Haridas S."/>
            <person name="Kuo A."/>
            <person name="Salamov A."/>
            <person name="Ahrendt S.R."/>
            <person name="Lipzen A."/>
            <person name="Sullivan W."/>
            <person name="Andreopoulos W.B."/>
            <person name="Clum A."/>
            <person name="Lindquist E."/>
            <person name="Daum C."/>
            <person name="Ramamoorthy G.K."/>
            <person name="Gryganskyi A."/>
            <person name="Culley D."/>
            <person name="Magnuson J.K."/>
            <person name="James T.Y."/>
            <person name="O'Malley M.A."/>
            <person name="Stajich J.E."/>
            <person name="Spatafora J.W."/>
            <person name="Visel A."/>
            <person name="Grigoriev I.V."/>
        </authorList>
    </citation>
    <scope>NUCLEOTIDE SEQUENCE [LARGE SCALE GENOMIC DNA]</scope>
    <source>
        <strain evidence="4 5">NRRL 3301</strain>
    </source>
</reference>
<organism evidence="4 5">
    <name type="scientific">Hesseltinella vesiculosa</name>
    <dbReference type="NCBI Taxonomy" id="101127"/>
    <lineage>
        <taxon>Eukaryota</taxon>
        <taxon>Fungi</taxon>
        <taxon>Fungi incertae sedis</taxon>
        <taxon>Mucoromycota</taxon>
        <taxon>Mucoromycotina</taxon>
        <taxon>Mucoromycetes</taxon>
        <taxon>Mucorales</taxon>
        <taxon>Cunninghamellaceae</taxon>
        <taxon>Hesseltinella</taxon>
    </lineage>
</organism>
<dbReference type="InterPro" id="IPR036400">
    <property type="entry name" value="Cyt_B5-like_heme/steroid_sf"/>
</dbReference>
<dbReference type="SMART" id="SM00367">
    <property type="entry name" value="LRR_CC"/>
    <property type="match status" value="8"/>
</dbReference>
<feature type="region of interest" description="Disordered" evidence="1">
    <location>
        <begin position="583"/>
        <end position="611"/>
    </location>
</feature>
<comment type="caution">
    <text evidence="4">The sequence shown here is derived from an EMBL/GenBank/DDBJ whole genome shotgun (WGS) entry which is preliminary data.</text>
</comment>
<dbReference type="SMART" id="SM00256">
    <property type="entry name" value="FBOX"/>
    <property type="match status" value="1"/>
</dbReference>
<evidence type="ECO:0000313" key="5">
    <source>
        <dbReference type="Proteomes" id="UP000242146"/>
    </source>
</evidence>
<dbReference type="InterPro" id="IPR057207">
    <property type="entry name" value="FBXL15_LRR"/>
</dbReference>
<dbReference type="Gene3D" id="3.10.120.10">
    <property type="entry name" value="Cytochrome b5-like heme/steroid binding domain"/>
    <property type="match status" value="1"/>
</dbReference>
<dbReference type="AlphaFoldDB" id="A0A1X2G4U8"/>
<keyword evidence="2" id="KW-0732">Signal</keyword>
<dbReference type="EMBL" id="MCGT01000051">
    <property type="protein sequence ID" value="ORX44020.1"/>
    <property type="molecule type" value="Genomic_DNA"/>
</dbReference>
<feature type="domain" description="F-box" evidence="3">
    <location>
        <begin position="129"/>
        <end position="175"/>
    </location>
</feature>
<evidence type="ECO:0000256" key="2">
    <source>
        <dbReference type="SAM" id="SignalP"/>
    </source>
</evidence>
<evidence type="ECO:0000313" key="4">
    <source>
        <dbReference type="EMBL" id="ORX44020.1"/>
    </source>
</evidence>
<feature type="chain" id="PRO_5013367039" evidence="2">
    <location>
        <begin position="29"/>
        <end position="616"/>
    </location>
</feature>
<proteinExistence type="predicted"/>
<dbReference type="Proteomes" id="UP000242146">
    <property type="component" value="Unassembled WGS sequence"/>
</dbReference>
<dbReference type="InterPro" id="IPR032675">
    <property type="entry name" value="LRR_dom_sf"/>
</dbReference>
<dbReference type="SUPFAM" id="SSF55856">
    <property type="entry name" value="Cytochrome b5-like heme/steroid binding domain"/>
    <property type="match status" value="1"/>
</dbReference>
<dbReference type="GO" id="GO:0031146">
    <property type="term" value="P:SCF-dependent proteasomal ubiquitin-dependent protein catabolic process"/>
    <property type="evidence" value="ECO:0007669"/>
    <property type="project" value="TreeGrafter"/>
</dbReference>
<dbReference type="PANTHER" id="PTHR13318">
    <property type="entry name" value="PARTNER OF PAIRED, ISOFORM B-RELATED"/>
    <property type="match status" value="1"/>
</dbReference>
<dbReference type="GO" id="GO:0019005">
    <property type="term" value="C:SCF ubiquitin ligase complex"/>
    <property type="evidence" value="ECO:0007669"/>
    <property type="project" value="TreeGrafter"/>
</dbReference>
<gene>
    <name evidence="4" type="ORF">DM01DRAFT_261608</name>
</gene>